<comment type="caution">
    <text evidence="1">The sequence shown here is derived from an EMBL/GenBank/DDBJ whole genome shotgun (WGS) entry which is preliminary data.</text>
</comment>
<evidence type="ECO:0000313" key="2">
    <source>
        <dbReference type="Proteomes" id="UP000701801"/>
    </source>
</evidence>
<reference evidence="1" key="1">
    <citation type="submission" date="2021-07" db="EMBL/GenBank/DDBJ databases">
        <authorList>
            <person name="Durling M."/>
        </authorList>
    </citation>
    <scope>NUCLEOTIDE SEQUENCE</scope>
</reference>
<dbReference type="AlphaFoldDB" id="A0A9N9LIP0"/>
<dbReference type="EMBL" id="CAJVRM010000082">
    <property type="protein sequence ID" value="CAG8973870.1"/>
    <property type="molecule type" value="Genomic_DNA"/>
</dbReference>
<evidence type="ECO:0000313" key="1">
    <source>
        <dbReference type="EMBL" id="CAG8973870.1"/>
    </source>
</evidence>
<organism evidence="1 2">
    <name type="scientific">Hymenoscyphus albidus</name>
    <dbReference type="NCBI Taxonomy" id="595503"/>
    <lineage>
        <taxon>Eukaryota</taxon>
        <taxon>Fungi</taxon>
        <taxon>Dikarya</taxon>
        <taxon>Ascomycota</taxon>
        <taxon>Pezizomycotina</taxon>
        <taxon>Leotiomycetes</taxon>
        <taxon>Helotiales</taxon>
        <taxon>Helotiaceae</taxon>
        <taxon>Hymenoscyphus</taxon>
    </lineage>
</organism>
<proteinExistence type="predicted"/>
<dbReference type="Proteomes" id="UP000701801">
    <property type="component" value="Unassembled WGS sequence"/>
</dbReference>
<accession>A0A9N9LIP0</accession>
<gene>
    <name evidence="1" type="ORF">HYALB_00010453</name>
</gene>
<protein>
    <submittedName>
        <fullName evidence="1">Uncharacterized protein</fullName>
    </submittedName>
</protein>
<keyword evidence="2" id="KW-1185">Reference proteome</keyword>
<name>A0A9N9LIP0_9HELO</name>
<sequence length="236" mass="26137">MFEKRLFKLRKIPFKSPISLMQEFDNLLLSADNIPSSRQATCTSVNALFARFRFKFLNLPLLLLDLLILLKNRVLLLPILGLIRLVSDLEALIGLGHSVLDIGSLGVDFGDAREEYWGFLFGLGFASEDCAYDLSLEVGDDGRIGILFVDYLLQEPGGLDELCVVRCCWGARQSVEVLVLLESAGVSLTFSGVLTFDFKANESLGSGIFVEAFQRLRSIGRSKSPSLKAYDSPVNF</sequence>